<protein>
    <submittedName>
        <fullName evidence="1">Uncharacterized protein</fullName>
    </submittedName>
</protein>
<dbReference type="EMBL" id="PP554578">
    <property type="protein sequence ID" value="XCD29589.1"/>
    <property type="molecule type" value="Genomic_DNA"/>
</dbReference>
<organism evidence="1">
    <name type="scientific">Salmonella phage PMBT27</name>
    <dbReference type="NCBI Taxonomy" id="3137285"/>
    <lineage>
        <taxon>Viruses</taxon>
    </lineage>
</organism>
<accession>A0AAU8BVJ9</accession>
<evidence type="ECO:0000313" key="1">
    <source>
        <dbReference type="EMBL" id="XCD29589.1"/>
    </source>
</evidence>
<reference evidence="1" key="1">
    <citation type="submission" date="2024-03" db="EMBL/GenBank/DDBJ databases">
        <title>This phage originates from the Bacteriophage catalogue of the Bacteriophage Competence Centre, Department of Microbiology und Biotechnology, Max Rubner-Institut, Kiel, Germany.</title>
        <authorList>
            <person name="Sprotte S."/>
            <person name="Brinks E."/>
        </authorList>
    </citation>
    <scope>NUCLEOTIDE SEQUENCE</scope>
</reference>
<name>A0AAU8BVJ9_9VIRU</name>
<sequence length="31" mass="3409">MYLSLGTGIVHRDLQDLTVTLGMLFGTPQCQ</sequence>
<proteinExistence type="predicted"/>